<dbReference type="RefSeq" id="WP_155111666.1">
    <property type="nucleotide sequence ID" value="NZ_WMIB01000004.1"/>
</dbReference>
<dbReference type="AlphaFoldDB" id="A0A7X2S4J9"/>
<protein>
    <recommendedName>
        <fullName evidence="3">Group-specific protein</fullName>
    </recommendedName>
</protein>
<organism evidence="1 2">
    <name type="scientific">Metabacillus mangrovi</name>
    <dbReference type="NCBI Taxonomy" id="1491830"/>
    <lineage>
        <taxon>Bacteria</taxon>
        <taxon>Bacillati</taxon>
        <taxon>Bacillota</taxon>
        <taxon>Bacilli</taxon>
        <taxon>Bacillales</taxon>
        <taxon>Bacillaceae</taxon>
        <taxon>Metabacillus</taxon>
    </lineage>
</organism>
<reference evidence="1 2" key="1">
    <citation type="journal article" date="2017" name="Int. J. Syst. Evol. Microbiol.">
        <title>Bacillus mangrovi sp. nov., isolated from a sediment sample from a mangrove forest.</title>
        <authorList>
            <person name="Gupta V."/>
            <person name="Singh P.K."/>
            <person name="Korpole S."/>
            <person name="Tanuku N.R.S."/>
            <person name="Pinnaka A.K."/>
        </authorList>
    </citation>
    <scope>NUCLEOTIDE SEQUENCE [LARGE SCALE GENOMIC DNA]</scope>
    <source>
        <strain evidence="1 2">KCTC 33872</strain>
    </source>
</reference>
<accession>A0A7X2S4J9</accession>
<evidence type="ECO:0000313" key="2">
    <source>
        <dbReference type="Proteomes" id="UP000434639"/>
    </source>
</evidence>
<evidence type="ECO:0008006" key="3">
    <source>
        <dbReference type="Google" id="ProtNLM"/>
    </source>
</evidence>
<dbReference type="Proteomes" id="UP000434639">
    <property type="component" value="Unassembled WGS sequence"/>
</dbReference>
<proteinExistence type="predicted"/>
<sequence length="79" mass="8985">MSEKEQLKELHKLSQEILRTLLKDGYEGDRKDLMLAVELLSRSVGDLSAMYGKRDASHEDLLKGTLAKLQISYNAVQHQ</sequence>
<comment type="caution">
    <text evidence="1">The sequence shown here is derived from an EMBL/GenBank/DDBJ whole genome shotgun (WGS) entry which is preliminary data.</text>
</comment>
<dbReference type="EMBL" id="WMIB01000004">
    <property type="protein sequence ID" value="MTH53140.1"/>
    <property type="molecule type" value="Genomic_DNA"/>
</dbReference>
<evidence type="ECO:0000313" key="1">
    <source>
        <dbReference type="EMBL" id="MTH53140.1"/>
    </source>
</evidence>
<dbReference type="OrthoDB" id="2888103at2"/>
<gene>
    <name evidence="1" type="ORF">GKZ89_06915</name>
</gene>
<keyword evidence="2" id="KW-1185">Reference proteome</keyword>
<name>A0A7X2S4J9_9BACI</name>